<sequence length="329" mass="36902">MEKRIVYAPVLVPDKPDHDGDIVTAEQIQEFAHRFMASYRNIDLQHTMNNIGVPVESYIAKQPYKVETPEGEKVLPVGTWIMAVKVIHEDTWNRIKNGELTGFSIMAVKKTVLNEIVAKSREFSLSESDLVAVKSKTTLKDLGDDLEVIFVSIVDEPAVPDAKFFTIKSKKQSLIDKLKEKVNKALLDDSGTARKEVTGMTEEELKALLETIQALQQKVAALEEQINGEPEDSQEVNQEEVQDSAEKGEETETSSQEQADEVSSEEDLKAIIADLQKQIEELKGKGSNTVAKSRKLRGSDFQTTNEEKKEVYKSKYERDAFGNRINLGL</sequence>
<evidence type="ECO:0000256" key="1">
    <source>
        <dbReference type="SAM" id="MobiDB-lite"/>
    </source>
</evidence>
<feature type="region of interest" description="Disordered" evidence="1">
    <location>
        <begin position="284"/>
        <end position="312"/>
    </location>
</feature>
<gene>
    <name evidence="3" type="ORF">SAMN04489735_100252</name>
</gene>
<dbReference type="InterPro" id="IPR027924">
    <property type="entry name" value="XkdF"/>
</dbReference>
<accession>A0A1G7WQ01</accession>
<dbReference type="AlphaFoldDB" id="A0A1G7WQ01"/>
<dbReference type="GO" id="GO:0006508">
    <property type="term" value="P:proteolysis"/>
    <property type="evidence" value="ECO:0007669"/>
    <property type="project" value="UniProtKB-KW"/>
</dbReference>
<dbReference type="EMBL" id="FNDE01000002">
    <property type="protein sequence ID" value="SDG73958.1"/>
    <property type="molecule type" value="Genomic_DNA"/>
</dbReference>
<feature type="compositionally biased region" description="Acidic residues" evidence="1">
    <location>
        <begin position="229"/>
        <end position="243"/>
    </location>
</feature>
<keyword evidence="3" id="KW-0378">Hydrolase</keyword>
<name>A0A1G7WQ01_ANETH</name>
<reference evidence="3 4" key="1">
    <citation type="submission" date="2016-10" db="EMBL/GenBank/DDBJ databases">
        <authorList>
            <person name="de Groot N.N."/>
        </authorList>
    </citation>
    <scope>NUCLEOTIDE SEQUENCE [LARGE SCALE GENOMIC DNA]</scope>
    <source>
        <strain evidence="3 4">L 420-91</strain>
    </source>
</reference>
<dbReference type="Proteomes" id="UP000198956">
    <property type="component" value="Unassembled WGS sequence"/>
</dbReference>
<feature type="region of interest" description="Disordered" evidence="1">
    <location>
        <begin position="227"/>
        <end position="267"/>
    </location>
</feature>
<protein>
    <submittedName>
        <fullName evidence="3">Putative phage serine protease XkdF</fullName>
    </submittedName>
</protein>
<evidence type="ECO:0000259" key="2">
    <source>
        <dbReference type="Pfam" id="PF14550"/>
    </source>
</evidence>
<dbReference type="RefSeq" id="WP_091259713.1">
    <property type="nucleotide sequence ID" value="NZ_FNDE01000002.1"/>
</dbReference>
<dbReference type="Pfam" id="PF14550">
    <property type="entry name" value="Peptidase_S78_2"/>
    <property type="match status" value="1"/>
</dbReference>
<evidence type="ECO:0000313" key="4">
    <source>
        <dbReference type="Proteomes" id="UP000198956"/>
    </source>
</evidence>
<proteinExistence type="predicted"/>
<organism evidence="3 4">
    <name type="scientific">Aneurinibacillus thermoaerophilus</name>
    <dbReference type="NCBI Taxonomy" id="143495"/>
    <lineage>
        <taxon>Bacteria</taxon>
        <taxon>Bacillati</taxon>
        <taxon>Bacillota</taxon>
        <taxon>Bacilli</taxon>
        <taxon>Bacillales</taxon>
        <taxon>Paenibacillaceae</taxon>
        <taxon>Aneurinibacillus group</taxon>
        <taxon>Aneurinibacillus</taxon>
    </lineage>
</organism>
<dbReference type="GO" id="GO:0008233">
    <property type="term" value="F:peptidase activity"/>
    <property type="evidence" value="ECO:0007669"/>
    <property type="project" value="UniProtKB-KW"/>
</dbReference>
<evidence type="ECO:0000313" key="3">
    <source>
        <dbReference type="EMBL" id="SDG73958.1"/>
    </source>
</evidence>
<dbReference type="OrthoDB" id="2080376at2"/>
<keyword evidence="3" id="KW-0645">Protease</keyword>
<feature type="domain" description="Phage-like element PBSX protein XkdF" evidence="2">
    <location>
        <begin position="2"/>
        <end position="111"/>
    </location>
</feature>